<dbReference type="RefSeq" id="XP_011133592.1">
    <property type="nucleotide sequence ID" value="XM_011135290.1"/>
</dbReference>
<gene>
    <name evidence="7" type="ORF">GNI_184830</name>
</gene>
<dbReference type="PANTHER" id="PTHR10871:SF3">
    <property type="entry name" value="SMALL RIBOSOMAL SUBUNIT PROTEIN US13"/>
    <property type="match status" value="1"/>
</dbReference>
<proteinExistence type="inferred from homology"/>
<keyword evidence="3" id="KW-0963">Cytoplasm</keyword>
<dbReference type="AlphaFoldDB" id="A0A023AWN4"/>
<comment type="similarity">
    <text evidence="2 6">Belongs to the universal ribosomal protein uS13 family.</text>
</comment>
<dbReference type="OrthoDB" id="1702480at2759"/>
<dbReference type="GO" id="GO:0003735">
    <property type="term" value="F:structural constituent of ribosome"/>
    <property type="evidence" value="ECO:0007669"/>
    <property type="project" value="InterPro"/>
</dbReference>
<dbReference type="InterPro" id="IPR010979">
    <property type="entry name" value="Ribosomal_uS13-like_H2TH"/>
</dbReference>
<evidence type="ECO:0000256" key="3">
    <source>
        <dbReference type="ARBA" id="ARBA00022490"/>
    </source>
</evidence>
<dbReference type="GO" id="GO:0003723">
    <property type="term" value="F:RNA binding"/>
    <property type="evidence" value="ECO:0007669"/>
    <property type="project" value="InterPro"/>
</dbReference>
<reference evidence="7" key="1">
    <citation type="submission" date="2013-12" db="EMBL/GenBank/DDBJ databases">
        <authorList>
            <person name="Omoto C.K."/>
            <person name="Sibley D."/>
            <person name="Venepally P."/>
            <person name="Hadjithomas M."/>
            <person name="Karamycheva S."/>
            <person name="Brunk B."/>
            <person name="Roos D."/>
            <person name="Caler E."/>
            <person name="Lorenzi H."/>
        </authorList>
    </citation>
    <scope>NUCLEOTIDE SEQUENCE</scope>
</reference>
<dbReference type="Pfam" id="PF00416">
    <property type="entry name" value="Ribosomal_S13"/>
    <property type="match status" value="1"/>
</dbReference>
<accession>A0A023AWN4</accession>
<organism evidence="7 8">
    <name type="scientific">Gregarina niphandrodes</name>
    <name type="common">Septate eugregarine</name>
    <dbReference type="NCBI Taxonomy" id="110365"/>
    <lineage>
        <taxon>Eukaryota</taxon>
        <taxon>Sar</taxon>
        <taxon>Alveolata</taxon>
        <taxon>Apicomplexa</taxon>
        <taxon>Conoidasida</taxon>
        <taxon>Gregarinasina</taxon>
        <taxon>Eugregarinorida</taxon>
        <taxon>Gregarinidae</taxon>
        <taxon>Gregarina</taxon>
    </lineage>
</organism>
<dbReference type="InterPro" id="IPR027437">
    <property type="entry name" value="Rbsml_uS13_C"/>
</dbReference>
<dbReference type="FunFam" id="1.10.8.50:FF:000002">
    <property type="entry name" value="40S ribosomal protein S18"/>
    <property type="match status" value="1"/>
</dbReference>
<keyword evidence="5 6" id="KW-0687">Ribonucleoprotein</keyword>
<evidence type="ECO:0000256" key="2">
    <source>
        <dbReference type="ARBA" id="ARBA00008080"/>
    </source>
</evidence>
<keyword evidence="8" id="KW-1185">Reference proteome</keyword>
<dbReference type="GO" id="GO:0015935">
    <property type="term" value="C:small ribosomal subunit"/>
    <property type="evidence" value="ECO:0007669"/>
    <property type="project" value="TreeGrafter"/>
</dbReference>
<dbReference type="GO" id="GO:0005829">
    <property type="term" value="C:cytosol"/>
    <property type="evidence" value="ECO:0007669"/>
    <property type="project" value="TreeGrafter"/>
</dbReference>
<dbReference type="PROSITE" id="PS50159">
    <property type="entry name" value="RIBOSOMAL_S13_2"/>
    <property type="match status" value="1"/>
</dbReference>
<dbReference type="InterPro" id="IPR001892">
    <property type="entry name" value="Ribosomal_uS13"/>
</dbReference>
<sequence length="158" mass="18191">MSSTEGGIVFKGDFQHILRILNTNVDGTRKIWVALTAIKGVGRRFSTLVCKKAGIDVNRRAGEMTLDEVEKLTAIMQNPEQFQIPVWFFNRKRDIRDGVNRHLVSNAVDSALREDLERMKKMRSNRGLRHFWGFRVRGQHTKTTGRYGLQAHLAKLKK</sequence>
<evidence type="ECO:0000256" key="5">
    <source>
        <dbReference type="ARBA" id="ARBA00023274"/>
    </source>
</evidence>
<comment type="caution">
    <text evidence="7">The sequence shown here is derived from an EMBL/GenBank/DDBJ whole genome shotgun (WGS) entry which is preliminary data.</text>
</comment>
<dbReference type="Proteomes" id="UP000019763">
    <property type="component" value="Unassembled WGS sequence"/>
</dbReference>
<protein>
    <submittedName>
        <fullName evidence="7">40S ribosomal protein S18</fullName>
    </submittedName>
</protein>
<dbReference type="GO" id="GO:0006412">
    <property type="term" value="P:translation"/>
    <property type="evidence" value="ECO:0007669"/>
    <property type="project" value="InterPro"/>
</dbReference>
<dbReference type="SUPFAM" id="SSF46946">
    <property type="entry name" value="S13-like H2TH domain"/>
    <property type="match status" value="1"/>
</dbReference>
<dbReference type="InterPro" id="IPR018269">
    <property type="entry name" value="Ribosomal_uS13_CS"/>
</dbReference>
<evidence type="ECO:0000313" key="8">
    <source>
        <dbReference type="Proteomes" id="UP000019763"/>
    </source>
</evidence>
<dbReference type="PROSITE" id="PS00646">
    <property type="entry name" value="RIBOSOMAL_S13_1"/>
    <property type="match status" value="1"/>
</dbReference>
<dbReference type="PIRSF" id="PIRSF002134">
    <property type="entry name" value="Ribosomal_S13"/>
    <property type="match status" value="1"/>
</dbReference>
<evidence type="ECO:0000256" key="1">
    <source>
        <dbReference type="ARBA" id="ARBA00004496"/>
    </source>
</evidence>
<dbReference type="FunFam" id="4.10.910.10:FF:000002">
    <property type="entry name" value="40S ribosomal protein S18"/>
    <property type="match status" value="1"/>
</dbReference>
<dbReference type="eggNOG" id="KOG3311">
    <property type="taxonomic scope" value="Eukaryota"/>
</dbReference>
<evidence type="ECO:0000256" key="6">
    <source>
        <dbReference type="RuleBase" id="RU003830"/>
    </source>
</evidence>
<keyword evidence="4 6" id="KW-0689">Ribosomal protein</keyword>
<dbReference type="GeneID" id="22916164"/>
<dbReference type="EMBL" id="AFNH02001400">
    <property type="protein sequence ID" value="EZG43151.1"/>
    <property type="molecule type" value="Genomic_DNA"/>
</dbReference>
<evidence type="ECO:0000313" key="7">
    <source>
        <dbReference type="EMBL" id="EZG43151.1"/>
    </source>
</evidence>
<dbReference type="OMA" id="SYKGVRH"/>
<dbReference type="Gene3D" id="4.10.910.10">
    <property type="entry name" value="30s ribosomal protein s13, domain 2"/>
    <property type="match status" value="1"/>
</dbReference>
<name>A0A023AWN4_GRENI</name>
<dbReference type="Gene3D" id="1.10.8.50">
    <property type="match status" value="1"/>
</dbReference>
<evidence type="ECO:0000256" key="4">
    <source>
        <dbReference type="ARBA" id="ARBA00022980"/>
    </source>
</evidence>
<dbReference type="PANTHER" id="PTHR10871">
    <property type="entry name" value="30S RIBOSOMAL PROTEIN S13/40S RIBOSOMAL PROTEIN S18"/>
    <property type="match status" value="1"/>
</dbReference>
<comment type="subcellular location">
    <subcellularLocation>
        <location evidence="1">Cytoplasm</location>
    </subcellularLocation>
</comment>
<dbReference type="VEuPathDB" id="CryptoDB:GNI_184830"/>
<dbReference type="HAMAP" id="MF_01315">
    <property type="entry name" value="Ribosomal_uS13"/>
    <property type="match status" value="1"/>
</dbReference>